<evidence type="ECO:0000313" key="2">
    <source>
        <dbReference type="EMBL" id="VDP86430.1"/>
    </source>
</evidence>
<feature type="compositionally biased region" description="Polar residues" evidence="1">
    <location>
        <begin position="394"/>
        <end position="405"/>
    </location>
</feature>
<accession>A0A183ASY4</accession>
<organism evidence="4">
    <name type="scientific">Echinostoma caproni</name>
    <dbReference type="NCBI Taxonomy" id="27848"/>
    <lineage>
        <taxon>Eukaryota</taxon>
        <taxon>Metazoa</taxon>
        <taxon>Spiralia</taxon>
        <taxon>Lophotrochozoa</taxon>
        <taxon>Platyhelminthes</taxon>
        <taxon>Trematoda</taxon>
        <taxon>Digenea</taxon>
        <taxon>Plagiorchiida</taxon>
        <taxon>Echinostomata</taxon>
        <taxon>Echinostomatoidea</taxon>
        <taxon>Echinostomatidae</taxon>
        <taxon>Echinostoma</taxon>
    </lineage>
</organism>
<sequence>MRLTRQTPKNKTLDKSILTNSIAKWTSYLRFGEAVQRARATMLYHTNSIAYLPNPNSMNETQWRWSGLHPRPIQPREMHAMPYERWIRPITPGFDLTPFPTTAFAAAARLAAATAFTNASRIPGVSGSNRDGVPIVGSHYFCSTPRPAPETTNTSGPYRTQAPNSFQRPLSAYHPHNQSPSIQTFNHTGRSDEKLAEEPGCYQRWPSWTAANVAGSHTVHTHRSMVPEVGWNPHDTANLDYRNNNIQTKSEHRETPPLVLNSHDPNPSISGASLRPDSSCAPIGSDAPQIRRDCFQLSRQWLIDTCEPGYVVSSSDARKTRCTIWASRLLAQTTAIIHRVRLDRNTFCPSQRQSTDEEDDDESENELLDEDVWLNRMRNPTGIAGVENRPITGSGVNSIQQQPDTTQLTSVNLTESERNDILTQTMPKLIGLVTIQVMTTDAHSFTPTHPAVQHARVAALDHLIMGTRSTEHIVNSVLQEWNQLWHGRNTIASANQDRDGPWGSNVHQSMMLNIKPESGSTGTASNNWLRNPGNRILHKLVSILRTLTPDPFEWNCLKALILFDERMRIWLLLYLNSRCELCSANLICGSGSGFETNKSRGIIAMNLYQVL</sequence>
<evidence type="ECO:0000313" key="3">
    <source>
        <dbReference type="Proteomes" id="UP000272942"/>
    </source>
</evidence>
<evidence type="ECO:0000313" key="4">
    <source>
        <dbReference type="WBParaSite" id="ECPE_0001010101-mRNA-1"/>
    </source>
</evidence>
<keyword evidence="3" id="KW-1185">Reference proteome</keyword>
<dbReference type="AlphaFoldDB" id="A0A183ASY4"/>
<proteinExistence type="predicted"/>
<dbReference type="OrthoDB" id="6280961at2759"/>
<feature type="compositionally biased region" description="Polar residues" evidence="1">
    <location>
        <begin position="176"/>
        <end position="188"/>
    </location>
</feature>
<gene>
    <name evidence="2" type="ORF">ECPE_LOCUS10069</name>
</gene>
<feature type="region of interest" description="Disordered" evidence="1">
    <location>
        <begin position="384"/>
        <end position="405"/>
    </location>
</feature>
<evidence type="ECO:0000256" key="1">
    <source>
        <dbReference type="SAM" id="MobiDB-lite"/>
    </source>
</evidence>
<reference evidence="2 3" key="2">
    <citation type="submission" date="2018-11" db="EMBL/GenBank/DDBJ databases">
        <authorList>
            <consortium name="Pathogen Informatics"/>
        </authorList>
    </citation>
    <scope>NUCLEOTIDE SEQUENCE [LARGE SCALE GENOMIC DNA]</scope>
    <source>
        <strain evidence="2 3">Egypt</strain>
    </source>
</reference>
<protein>
    <submittedName>
        <fullName evidence="4">JmjC domain-containing protein</fullName>
    </submittedName>
</protein>
<dbReference type="Proteomes" id="UP000272942">
    <property type="component" value="Unassembled WGS sequence"/>
</dbReference>
<reference evidence="4" key="1">
    <citation type="submission" date="2016-06" db="UniProtKB">
        <authorList>
            <consortium name="WormBaseParasite"/>
        </authorList>
    </citation>
    <scope>IDENTIFICATION</scope>
</reference>
<dbReference type="EMBL" id="UZAN01048429">
    <property type="protein sequence ID" value="VDP86430.1"/>
    <property type="molecule type" value="Genomic_DNA"/>
</dbReference>
<dbReference type="WBParaSite" id="ECPE_0001010101-mRNA-1">
    <property type="protein sequence ID" value="ECPE_0001010101-mRNA-1"/>
    <property type="gene ID" value="ECPE_0001010101"/>
</dbReference>
<name>A0A183ASY4_9TREM</name>
<feature type="region of interest" description="Disordered" evidence="1">
    <location>
        <begin position="176"/>
        <end position="197"/>
    </location>
</feature>